<organism evidence="2">
    <name type="scientific">viral metagenome</name>
    <dbReference type="NCBI Taxonomy" id="1070528"/>
    <lineage>
        <taxon>unclassified sequences</taxon>
        <taxon>metagenomes</taxon>
        <taxon>organismal metagenomes</taxon>
    </lineage>
</organism>
<protein>
    <submittedName>
        <fullName evidence="2">Uncharacterized protein</fullName>
    </submittedName>
</protein>
<reference evidence="2" key="1">
    <citation type="journal article" date="2020" name="Nature">
        <title>Giant virus diversity and host interactions through global metagenomics.</title>
        <authorList>
            <person name="Schulz F."/>
            <person name="Roux S."/>
            <person name="Paez-Espino D."/>
            <person name="Jungbluth S."/>
            <person name="Walsh D.A."/>
            <person name="Denef V.J."/>
            <person name="McMahon K.D."/>
            <person name="Konstantinidis K.T."/>
            <person name="Eloe-Fadrosh E.A."/>
            <person name="Kyrpides N.C."/>
            <person name="Woyke T."/>
        </authorList>
    </citation>
    <scope>NUCLEOTIDE SEQUENCE</scope>
    <source>
        <strain evidence="2">GVMAG-M-3300023174-130</strain>
    </source>
</reference>
<evidence type="ECO:0000313" key="2">
    <source>
        <dbReference type="EMBL" id="QHT12587.1"/>
    </source>
</evidence>
<proteinExistence type="predicted"/>
<dbReference type="EMBL" id="MN739548">
    <property type="protein sequence ID" value="QHT12587.1"/>
    <property type="molecule type" value="Genomic_DNA"/>
</dbReference>
<feature type="compositionally biased region" description="Acidic residues" evidence="1">
    <location>
        <begin position="7"/>
        <end position="16"/>
    </location>
</feature>
<evidence type="ECO:0000256" key="1">
    <source>
        <dbReference type="SAM" id="MobiDB-lite"/>
    </source>
</evidence>
<feature type="region of interest" description="Disordered" evidence="1">
    <location>
        <begin position="1"/>
        <end position="24"/>
    </location>
</feature>
<name>A0A6C0D7U7_9ZZZZ</name>
<accession>A0A6C0D7U7</accession>
<sequence length="162" mass="18730">MSKYDYEQDFYGENDYSELPSKSNNRDKVADYMASMDIDKDDKLCFVKKMPNPEATGPRMIKFLVFGSGQIGTTIRNAVTGEKYYGHRVGSSDEDLYFKTKNCTGEFGPEPVTLFYENVEQYERHMGNRVDKEIKQKILTKQFNAGKRVEKQTPLSRFITVN</sequence>
<dbReference type="AlphaFoldDB" id="A0A6C0D7U7"/>